<dbReference type="SUPFAM" id="SSF51161">
    <property type="entry name" value="Trimeric LpxA-like enzymes"/>
    <property type="match status" value="1"/>
</dbReference>
<keyword evidence="6" id="KW-0012">Acyltransferase</keyword>
<proteinExistence type="predicted"/>
<sequence>MEKIKNILILAGGDSTRFWPLENKLFFSFLGKPLILYQIEELLKFGELITVVANKSNATAIKRLVDNNNIESVQIIIQKDDYSGMAGAVFSTKNHIKGEVLIVNGSDLIDYSTILKLIPLIDEENKLILTGKQFNEYFPGGYFKFDDNLPAQAGKKITGIIEKPAKDQRPSSIVKLVFDYFADINLLLKYFSEIKTKNDDLYELAINKMLSDDLKQSYFIYDSFWFGLKYPWHVLTIMHNFLMTVKEKCISKTAVISEKALIVGPVVIGENVRIGDFVKIVGPTFIGDNTVVGDYTMIRESQIGEDCLVGSFSEVARSYIGNNVFLHRNYIGDSVLDNDVMFGAQAVTGNLKFDGEKILSEVSEERVDTNMNKLGAIVGSLSKIGVNATILPGVKIGKKSWVGPGEKVKYDIEDKTYLADGEEKENIKV</sequence>
<dbReference type="Proteomes" id="UP000034045">
    <property type="component" value="Unassembled WGS sequence"/>
</dbReference>
<evidence type="ECO:0000256" key="2">
    <source>
        <dbReference type="ARBA" id="ARBA00005208"/>
    </source>
</evidence>
<evidence type="ECO:0000256" key="5">
    <source>
        <dbReference type="ARBA" id="ARBA00023268"/>
    </source>
</evidence>
<keyword evidence="3" id="KW-0808">Transferase</keyword>
<evidence type="ECO:0000256" key="3">
    <source>
        <dbReference type="ARBA" id="ARBA00022679"/>
    </source>
</evidence>
<evidence type="ECO:0000259" key="10">
    <source>
        <dbReference type="Pfam" id="PF25087"/>
    </source>
</evidence>
<gene>
    <name evidence="11" type="ORF">UR42_C0023G0001</name>
</gene>
<evidence type="ECO:0000259" key="9">
    <source>
        <dbReference type="Pfam" id="PF00483"/>
    </source>
</evidence>
<dbReference type="GO" id="GO:0019134">
    <property type="term" value="F:glucosamine-1-phosphate N-acetyltransferase activity"/>
    <property type="evidence" value="ECO:0007669"/>
    <property type="project" value="UniProtKB-EC"/>
</dbReference>
<dbReference type="PANTHER" id="PTHR43584">
    <property type="entry name" value="NUCLEOTIDYL TRANSFERASE"/>
    <property type="match status" value="1"/>
</dbReference>
<dbReference type="EMBL" id="LBPD01000023">
    <property type="protein sequence ID" value="KKP50750.1"/>
    <property type="molecule type" value="Genomic_DNA"/>
</dbReference>
<evidence type="ECO:0000256" key="8">
    <source>
        <dbReference type="ARBA" id="ARBA00048493"/>
    </source>
</evidence>
<accession>A0A0G0CHR4</accession>
<keyword evidence="5" id="KW-0511">Multifunctional enzyme</keyword>
<dbReference type="InterPro" id="IPR050065">
    <property type="entry name" value="GlmU-like"/>
</dbReference>
<feature type="domain" description="Nucleotidyl transferase" evidence="9">
    <location>
        <begin position="8"/>
        <end position="225"/>
    </location>
</feature>
<comment type="caution">
    <text evidence="11">The sequence shown here is derived from an EMBL/GenBank/DDBJ whole genome shotgun (WGS) entry which is preliminary data.</text>
</comment>
<dbReference type="SUPFAM" id="SSF53448">
    <property type="entry name" value="Nucleotide-diphospho-sugar transferases"/>
    <property type="match status" value="1"/>
</dbReference>
<dbReference type="InterPro" id="IPR056729">
    <property type="entry name" value="GMPPB_C"/>
</dbReference>
<comment type="catalytic activity">
    <reaction evidence="8">
        <text>N-acetyl-alpha-D-glucosamine 1-phosphate + UTP + H(+) = UDP-N-acetyl-alpha-D-glucosamine + diphosphate</text>
        <dbReference type="Rhea" id="RHEA:13509"/>
        <dbReference type="ChEBI" id="CHEBI:15378"/>
        <dbReference type="ChEBI" id="CHEBI:33019"/>
        <dbReference type="ChEBI" id="CHEBI:46398"/>
        <dbReference type="ChEBI" id="CHEBI:57705"/>
        <dbReference type="ChEBI" id="CHEBI:57776"/>
        <dbReference type="EC" id="2.7.7.23"/>
    </reaction>
</comment>
<comment type="pathway">
    <text evidence="2">Nucleotide-sugar biosynthesis; UDP-N-acetyl-alpha-D-glucosamine biosynthesis; UDP-N-acetyl-alpha-D-glucosamine from N-acetyl-alpha-D-glucosamine 1-phosphate: step 1/1.</text>
</comment>
<name>A0A0G0CHR4_9BACT</name>
<dbReference type="InterPro" id="IPR005835">
    <property type="entry name" value="NTP_transferase_dom"/>
</dbReference>
<protein>
    <submittedName>
        <fullName evidence="11">Bifunctional protein GlmU</fullName>
    </submittedName>
</protein>
<evidence type="ECO:0000313" key="12">
    <source>
        <dbReference type="Proteomes" id="UP000034045"/>
    </source>
</evidence>
<evidence type="ECO:0000256" key="1">
    <source>
        <dbReference type="ARBA" id="ARBA00005166"/>
    </source>
</evidence>
<evidence type="ECO:0000256" key="4">
    <source>
        <dbReference type="ARBA" id="ARBA00022695"/>
    </source>
</evidence>
<dbReference type="Pfam" id="PF25087">
    <property type="entry name" value="GMPPB_C"/>
    <property type="match status" value="1"/>
</dbReference>
<evidence type="ECO:0000256" key="6">
    <source>
        <dbReference type="ARBA" id="ARBA00023315"/>
    </source>
</evidence>
<dbReference type="Gene3D" id="2.160.10.10">
    <property type="entry name" value="Hexapeptide repeat proteins"/>
    <property type="match status" value="1"/>
</dbReference>
<organism evidence="11 12">
    <name type="scientific">Candidatus Roizmanbacteria bacterium GW2011_GWA2_33_33</name>
    <dbReference type="NCBI Taxonomy" id="1618476"/>
    <lineage>
        <taxon>Bacteria</taxon>
        <taxon>Candidatus Roizmaniibacteriota</taxon>
    </lineage>
</organism>
<dbReference type="PANTHER" id="PTHR43584:SF8">
    <property type="entry name" value="N-ACETYLMURAMATE ALPHA-1-PHOSPHATE URIDYLYLTRANSFERASE"/>
    <property type="match status" value="1"/>
</dbReference>
<evidence type="ECO:0000256" key="7">
    <source>
        <dbReference type="ARBA" id="ARBA00048247"/>
    </source>
</evidence>
<comment type="catalytic activity">
    <reaction evidence="7">
        <text>alpha-D-glucosamine 1-phosphate + acetyl-CoA = N-acetyl-alpha-D-glucosamine 1-phosphate + CoA + H(+)</text>
        <dbReference type="Rhea" id="RHEA:13725"/>
        <dbReference type="ChEBI" id="CHEBI:15378"/>
        <dbReference type="ChEBI" id="CHEBI:57287"/>
        <dbReference type="ChEBI" id="CHEBI:57288"/>
        <dbReference type="ChEBI" id="CHEBI:57776"/>
        <dbReference type="ChEBI" id="CHEBI:58516"/>
        <dbReference type="EC" id="2.3.1.157"/>
    </reaction>
</comment>
<comment type="pathway">
    <text evidence="1">Nucleotide-sugar biosynthesis; UDP-N-acetyl-alpha-D-glucosamine biosynthesis; N-acetyl-alpha-D-glucosamine 1-phosphate from alpha-D-glucosamine 6-phosphate (route II): step 2/2.</text>
</comment>
<reference evidence="11 12" key="1">
    <citation type="journal article" date="2015" name="Nature">
        <title>rRNA introns, odd ribosomes, and small enigmatic genomes across a large radiation of phyla.</title>
        <authorList>
            <person name="Brown C.T."/>
            <person name="Hug L.A."/>
            <person name="Thomas B.C."/>
            <person name="Sharon I."/>
            <person name="Castelle C.J."/>
            <person name="Singh A."/>
            <person name="Wilkins M.J."/>
            <person name="Williams K.H."/>
            <person name="Banfield J.F."/>
        </authorList>
    </citation>
    <scope>NUCLEOTIDE SEQUENCE [LARGE SCALE GENOMIC DNA]</scope>
</reference>
<keyword evidence="4" id="KW-0548">Nucleotidyltransferase</keyword>
<dbReference type="Gene3D" id="3.90.550.10">
    <property type="entry name" value="Spore Coat Polysaccharide Biosynthesis Protein SpsA, Chain A"/>
    <property type="match status" value="1"/>
</dbReference>
<dbReference type="InterPro" id="IPR029044">
    <property type="entry name" value="Nucleotide-diphossugar_trans"/>
</dbReference>
<feature type="domain" description="Mannose-1-phosphate guanyltransferase C-terminal" evidence="10">
    <location>
        <begin position="247"/>
        <end position="328"/>
    </location>
</feature>
<dbReference type="GO" id="GO:0003977">
    <property type="term" value="F:UDP-N-acetylglucosamine diphosphorylase activity"/>
    <property type="evidence" value="ECO:0007669"/>
    <property type="project" value="UniProtKB-EC"/>
</dbReference>
<dbReference type="Pfam" id="PF00483">
    <property type="entry name" value="NTP_transferase"/>
    <property type="match status" value="1"/>
</dbReference>
<dbReference type="InterPro" id="IPR011004">
    <property type="entry name" value="Trimer_LpxA-like_sf"/>
</dbReference>
<dbReference type="AlphaFoldDB" id="A0A0G0CHR4"/>
<evidence type="ECO:0000313" key="11">
    <source>
        <dbReference type="EMBL" id="KKP50750.1"/>
    </source>
</evidence>